<organism evidence="7 8">
    <name type="scientific">Brotonthovivens ammoniilytica</name>
    <dbReference type="NCBI Taxonomy" id="2981725"/>
    <lineage>
        <taxon>Bacteria</taxon>
        <taxon>Bacillati</taxon>
        <taxon>Bacillota</taxon>
        <taxon>Clostridia</taxon>
        <taxon>Lachnospirales</taxon>
        <taxon>Lachnospiraceae</taxon>
        <taxon>Brotonthovivens</taxon>
    </lineage>
</organism>
<keyword evidence="5" id="KW-0560">Oxidoreductase</keyword>
<dbReference type="InterPro" id="IPR029479">
    <property type="entry name" value="Nitroreductase"/>
</dbReference>
<comment type="cofactor">
    <cofactor evidence="1">
        <name>FMN</name>
        <dbReference type="ChEBI" id="CHEBI:58210"/>
    </cofactor>
</comment>
<dbReference type="RefSeq" id="WP_158423756.1">
    <property type="nucleotide sequence ID" value="NZ_JAOQJQ010000001.1"/>
</dbReference>
<accession>A0ABT2TGN0</accession>
<evidence type="ECO:0000313" key="7">
    <source>
        <dbReference type="EMBL" id="MCU6760876.1"/>
    </source>
</evidence>
<dbReference type="Pfam" id="PF00881">
    <property type="entry name" value="Nitroreductase"/>
    <property type="match status" value="1"/>
</dbReference>
<name>A0ABT2TGN0_9FIRM</name>
<evidence type="ECO:0000256" key="4">
    <source>
        <dbReference type="ARBA" id="ARBA00022643"/>
    </source>
</evidence>
<comment type="caution">
    <text evidence="7">The sequence shown here is derived from an EMBL/GenBank/DDBJ whole genome shotgun (WGS) entry which is preliminary data.</text>
</comment>
<protein>
    <submittedName>
        <fullName evidence="7">Nitroreductase family protein</fullName>
    </submittedName>
</protein>
<dbReference type="EMBL" id="JAOQJQ010000001">
    <property type="protein sequence ID" value="MCU6760876.1"/>
    <property type="molecule type" value="Genomic_DNA"/>
</dbReference>
<dbReference type="Gene3D" id="3.40.109.10">
    <property type="entry name" value="NADH Oxidase"/>
    <property type="match status" value="1"/>
</dbReference>
<keyword evidence="3" id="KW-0285">Flavoprotein</keyword>
<sequence>METMKTILSRKSVRSYKDTAVSSEALQTILKAANASPVGMAKYETVHMTVIQNPELIQEIDRAGAEFFGDLSKTPLYHAPVLIVVSTKRTGVAAQDNVPCANVAMIVHNMCLAATDLGLGSCAIYGATAALSQKEELVKRLNLPEGFVPTGSVVIGETEEVFKEREVPMDRIDTNYINK</sequence>
<dbReference type="SUPFAM" id="SSF55469">
    <property type="entry name" value="FMN-dependent nitroreductase-like"/>
    <property type="match status" value="1"/>
</dbReference>
<reference evidence="7 8" key="1">
    <citation type="journal article" date="2021" name="ISME Commun">
        <title>Automated analysis of genomic sequences facilitates high-throughput and comprehensive description of bacteria.</title>
        <authorList>
            <person name="Hitch T.C.A."/>
        </authorList>
    </citation>
    <scope>NUCLEOTIDE SEQUENCE [LARGE SCALE GENOMIC DNA]</scope>
    <source>
        <strain evidence="7 8">Sanger_109</strain>
    </source>
</reference>
<evidence type="ECO:0000256" key="5">
    <source>
        <dbReference type="ARBA" id="ARBA00023002"/>
    </source>
</evidence>
<dbReference type="Proteomes" id="UP001652442">
    <property type="component" value="Unassembled WGS sequence"/>
</dbReference>
<evidence type="ECO:0000256" key="3">
    <source>
        <dbReference type="ARBA" id="ARBA00022630"/>
    </source>
</evidence>
<gene>
    <name evidence="7" type="ORF">OCV88_00830</name>
</gene>
<feature type="domain" description="Nitroreductase" evidence="6">
    <location>
        <begin position="7"/>
        <end position="156"/>
    </location>
</feature>
<dbReference type="PANTHER" id="PTHR43673">
    <property type="entry name" value="NAD(P)H NITROREDUCTASE YDGI-RELATED"/>
    <property type="match status" value="1"/>
</dbReference>
<evidence type="ECO:0000313" key="8">
    <source>
        <dbReference type="Proteomes" id="UP001652442"/>
    </source>
</evidence>
<dbReference type="InterPro" id="IPR000415">
    <property type="entry name" value="Nitroreductase-like"/>
</dbReference>
<keyword evidence="4" id="KW-0288">FMN</keyword>
<keyword evidence="8" id="KW-1185">Reference proteome</keyword>
<evidence type="ECO:0000259" key="6">
    <source>
        <dbReference type="Pfam" id="PF00881"/>
    </source>
</evidence>
<comment type="similarity">
    <text evidence="2">Belongs to the nitroreductase family.</text>
</comment>
<evidence type="ECO:0000256" key="2">
    <source>
        <dbReference type="ARBA" id="ARBA00007118"/>
    </source>
</evidence>
<dbReference type="PANTHER" id="PTHR43673:SF2">
    <property type="entry name" value="NITROREDUCTASE"/>
    <property type="match status" value="1"/>
</dbReference>
<proteinExistence type="inferred from homology"/>
<evidence type="ECO:0000256" key="1">
    <source>
        <dbReference type="ARBA" id="ARBA00001917"/>
    </source>
</evidence>